<dbReference type="Pfam" id="PF01497">
    <property type="entry name" value="Peripla_BP_2"/>
    <property type="match status" value="1"/>
</dbReference>
<dbReference type="OrthoDB" id="9775594at2"/>
<dbReference type="InterPro" id="IPR002491">
    <property type="entry name" value="ABC_transptr_periplasmic_BD"/>
</dbReference>
<evidence type="ECO:0000313" key="4">
    <source>
        <dbReference type="Proteomes" id="UP000254293"/>
    </source>
</evidence>
<evidence type="ECO:0000256" key="1">
    <source>
        <dbReference type="SAM" id="SignalP"/>
    </source>
</evidence>
<keyword evidence="1" id="KW-0732">Signal</keyword>
<dbReference type="InterPro" id="IPR050902">
    <property type="entry name" value="ABC_Transporter_SBP"/>
</dbReference>
<name>A0A377QX59_9NEIS</name>
<dbReference type="PANTHER" id="PTHR30535:SF34">
    <property type="entry name" value="MOLYBDATE-BINDING PROTEIN MOLA"/>
    <property type="match status" value="1"/>
</dbReference>
<dbReference type="PANTHER" id="PTHR30535">
    <property type="entry name" value="VITAMIN B12-BINDING PROTEIN"/>
    <property type="match status" value="1"/>
</dbReference>
<proteinExistence type="predicted"/>
<protein>
    <submittedName>
        <fullName evidence="3">Corrinoid ABC transporter substrate-binding protein</fullName>
    </submittedName>
</protein>
<accession>A0A377QX59</accession>
<reference evidence="3 4" key="1">
    <citation type="submission" date="2018-06" db="EMBL/GenBank/DDBJ databases">
        <authorList>
            <consortium name="Pathogen Informatics"/>
            <person name="Doyle S."/>
        </authorList>
    </citation>
    <scope>NUCLEOTIDE SEQUENCE [LARGE SCALE GENOMIC DNA]</scope>
    <source>
        <strain evidence="3 4">NCTC13336</strain>
    </source>
</reference>
<dbReference type="PROSITE" id="PS50983">
    <property type="entry name" value="FE_B12_PBP"/>
    <property type="match status" value="1"/>
</dbReference>
<sequence length="341" mass="37194">MFRHPVKTLAAVLLGATLAFAPAHARSVRDIKGNAVEIPDQVNRIADLWPANNQVVLLLGGADKLVGTVEAIHKRPWFAKVYPRIKKVPALSNGQTVQSEALLAARPDVVLLSQPAMQQQVNRAGLKTVLVQFQNYEGLKKTVSITAEVIGGNAPQIAKQYNAELDANIRLVSERTKNIPDTQKPLVLHISDGGNLRKIDGGRSIVGDWIRIAGGRTALPDTANLAEVPMEEIVKANPDIIIIGGRNGAAAIAKIRRDPAWQSIKAVKNNRLHPNPGGTFGWDRYSAEGALQVLWAGKLFHPARFGDVDIPAKTQAFYKKYYRYDLNKGDAQRIADGLDPQ</sequence>
<feature type="signal peptide" evidence="1">
    <location>
        <begin position="1"/>
        <end position="25"/>
    </location>
</feature>
<evidence type="ECO:0000313" key="3">
    <source>
        <dbReference type="EMBL" id="STQ99994.1"/>
    </source>
</evidence>
<dbReference type="Proteomes" id="UP000254293">
    <property type="component" value="Unassembled WGS sequence"/>
</dbReference>
<dbReference type="AlphaFoldDB" id="A0A377QX59"/>
<gene>
    <name evidence="3" type="ORF">NCTC13336_00182</name>
</gene>
<dbReference type="RefSeq" id="WP_115307337.1">
    <property type="nucleotide sequence ID" value="NZ_UGJJ01000001.1"/>
</dbReference>
<organism evidence="3 4">
    <name type="scientific">Kingella potus</name>
    <dbReference type="NCBI Taxonomy" id="265175"/>
    <lineage>
        <taxon>Bacteria</taxon>
        <taxon>Pseudomonadati</taxon>
        <taxon>Pseudomonadota</taxon>
        <taxon>Betaproteobacteria</taxon>
        <taxon>Neisseriales</taxon>
        <taxon>Neisseriaceae</taxon>
        <taxon>Kingella</taxon>
    </lineage>
</organism>
<dbReference type="EMBL" id="UGJJ01000001">
    <property type="protein sequence ID" value="STQ99994.1"/>
    <property type="molecule type" value="Genomic_DNA"/>
</dbReference>
<feature type="domain" description="Fe/B12 periplasmic-binding" evidence="2">
    <location>
        <begin position="44"/>
        <end position="304"/>
    </location>
</feature>
<feature type="chain" id="PRO_5016895622" evidence="1">
    <location>
        <begin position="26"/>
        <end position="341"/>
    </location>
</feature>
<dbReference type="SUPFAM" id="SSF53807">
    <property type="entry name" value="Helical backbone' metal receptor"/>
    <property type="match status" value="1"/>
</dbReference>
<evidence type="ECO:0000259" key="2">
    <source>
        <dbReference type="PROSITE" id="PS50983"/>
    </source>
</evidence>
<keyword evidence="4" id="KW-1185">Reference proteome</keyword>
<dbReference type="Gene3D" id="3.40.50.1980">
    <property type="entry name" value="Nitrogenase molybdenum iron protein domain"/>
    <property type="match status" value="2"/>
</dbReference>